<organism evidence="1 2">
    <name type="scientific">Amanita muscaria (strain Koide BX008)</name>
    <dbReference type="NCBI Taxonomy" id="946122"/>
    <lineage>
        <taxon>Eukaryota</taxon>
        <taxon>Fungi</taxon>
        <taxon>Dikarya</taxon>
        <taxon>Basidiomycota</taxon>
        <taxon>Agaricomycotina</taxon>
        <taxon>Agaricomycetes</taxon>
        <taxon>Agaricomycetidae</taxon>
        <taxon>Agaricales</taxon>
        <taxon>Pluteineae</taxon>
        <taxon>Amanitaceae</taxon>
        <taxon>Amanita</taxon>
    </lineage>
</organism>
<dbReference type="EMBL" id="KN818289">
    <property type="protein sequence ID" value="KIL61060.1"/>
    <property type="molecule type" value="Genomic_DNA"/>
</dbReference>
<reference evidence="1 2" key="1">
    <citation type="submission" date="2014-04" db="EMBL/GenBank/DDBJ databases">
        <title>Evolutionary Origins and Diversification of the Mycorrhizal Mutualists.</title>
        <authorList>
            <consortium name="DOE Joint Genome Institute"/>
            <consortium name="Mycorrhizal Genomics Consortium"/>
            <person name="Kohler A."/>
            <person name="Kuo A."/>
            <person name="Nagy L.G."/>
            <person name="Floudas D."/>
            <person name="Copeland A."/>
            <person name="Barry K.W."/>
            <person name="Cichocki N."/>
            <person name="Veneault-Fourrey C."/>
            <person name="LaButti K."/>
            <person name="Lindquist E.A."/>
            <person name="Lipzen A."/>
            <person name="Lundell T."/>
            <person name="Morin E."/>
            <person name="Murat C."/>
            <person name="Riley R."/>
            <person name="Ohm R."/>
            <person name="Sun H."/>
            <person name="Tunlid A."/>
            <person name="Henrissat B."/>
            <person name="Grigoriev I.V."/>
            <person name="Hibbett D.S."/>
            <person name="Martin F."/>
        </authorList>
    </citation>
    <scope>NUCLEOTIDE SEQUENCE [LARGE SCALE GENOMIC DNA]</scope>
    <source>
        <strain evidence="1 2">Koide BX008</strain>
    </source>
</reference>
<name>A0A0C2SDI1_AMAMK</name>
<evidence type="ECO:0000313" key="2">
    <source>
        <dbReference type="Proteomes" id="UP000054549"/>
    </source>
</evidence>
<proteinExistence type="predicted"/>
<sequence length="77" mass="8915">MYKTYQGIAIRGITWGHAPKSNSEKWRMLFGPKEPSKDVQEVTLNRINLFVPLLKLAIGSHQNSFLTRLHNKFGQYL</sequence>
<dbReference type="Proteomes" id="UP000054549">
    <property type="component" value="Unassembled WGS sequence"/>
</dbReference>
<feature type="non-terminal residue" evidence="1">
    <location>
        <position position="77"/>
    </location>
</feature>
<protein>
    <submittedName>
        <fullName evidence="1">Uncharacterized protein</fullName>
    </submittedName>
</protein>
<dbReference type="HOGENOM" id="CLU_2644562_0_0_1"/>
<evidence type="ECO:0000313" key="1">
    <source>
        <dbReference type="EMBL" id="KIL61060.1"/>
    </source>
</evidence>
<dbReference type="AlphaFoldDB" id="A0A0C2SDI1"/>
<dbReference type="InParanoid" id="A0A0C2SDI1"/>
<gene>
    <name evidence="1" type="ORF">M378DRAFT_167417</name>
</gene>
<accession>A0A0C2SDI1</accession>
<keyword evidence="2" id="KW-1185">Reference proteome</keyword>